<evidence type="ECO:0000313" key="3">
    <source>
        <dbReference type="Proteomes" id="UP001501581"/>
    </source>
</evidence>
<evidence type="ECO:0000256" key="1">
    <source>
        <dbReference type="SAM" id="Phobius"/>
    </source>
</evidence>
<feature type="transmembrane region" description="Helical" evidence="1">
    <location>
        <begin position="72"/>
        <end position="91"/>
    </location>
</feature>
<feature type="transmembrane region" description="Helical" evidence="1">
    <location>
        <begin position="183"/>
        <end position="200"/>
    </location>
</feature>
<keyword evidence="1" id="KW-0472">Membrane</keyword>
<gene>
    <name evidence="2" type="ORF">GCM10009668_22440</name>
</gene>
<proteinExistence type="predicted"/>
<dbReference type="RefSeq" id="WP_343994386.1">
    <property type="nucleotide sequence ID" value="NZ_BAAALG010000009.1"/>
</dbReference>
<dbReference type="EMBL" id="BAAALG010000009">
    <property type="protein sequence ID" value="GAA1103188.1"/>
    <property type="molecule type" value="Genomic_DNA"/>
</dbReference>
<sequence>MAGWAGAVLLASGGLMAAYLLLRPYGDAQGVRATAEAFASPWWLVAHLSGIGALACFAAFAWAVSGAGRLGAWVRASSVVGAVLVLPYYGAESFGLHAIGRAYLDGELADLDLADAVRNHPAAIGAFGVGLVLLAVAGVGVAFAVTRSAGASSGAVTRFAGWPLGLLIALFLPQFYLPPVGRLAFGVVYLLAAAWMWRHLRTPA</sequence>
<reference evidence="2 3" key="1">
    <citation type="journal article" date="2019" name="Int. J. Syst. Evol. Microbiol.">
        <title>The Global Catalogue of Microorganisms (GCM) 10K type strain sequencing project: providing services to taxonomists for standard genome sequencing and annotation.</title>
        <authorList>
            <consortium name="The Broad Institute Genomics Platform"/>
            <consortium name="The Broad Institute Genome Sequencing Center for Infectious Disease"/>
            <person name="Wu L."/>
            <person name="Ma J."/>
        </authorList>
    </citation>
    <scope>NUCLEOTIDE SEQUENCE [LARGE SCALE GENOMIC DNA]</scope>
    <source>
        <strain evidence="2 3">JCM 13008</strain>
    </source>
</reference>
<protein>
    <recommendedName>
        <fullName evidence="4">DUF4386 family protein</fullName>
    </recommendedName>
</protein>
<feature type="transmembrane region" description="Helical" evidence="1">
    <location>
        <begin position="122"/>
        <end position="144"/>
    </location>
</feature>
<keyword evidence="1" id="KW-0812">Transmembrane</keyword>
<keyword evidence="3" id="KW-1185">Reference proteome</keyword>
<accession>A0ABN1TUA1</accession>
<feature type="transmembrane region" description="Helical" evidence="1">
    <location>
        <begin position="156"/>
        <end position="177"/>
    </location>
</feature>
<evidence type="ECO:0000313" key="2">
    <source>
        <dbReference type="EMBL" id="GAA1103188.1"/>
    </source>
</evidence>
<dbReference type="Proteomes" id="UP001501581">
    <property type="component" value="Unassembled WGS sequence"/>
</dbReference>
<keyword evidence="1" id="KW-1133">Transmembrane helix</keyword>
<organism evidence="2 3">
    <name type="scientific">Nocardioides dubius</name>
    <dbReference type="NCBI Taxonomy" id="317019"/>
    <lineage>
        <taxon>Bacteria</taxon>
        <taxon>Bacillati</taxon>
        <taxon>Actinomycetota</taxon>
        <taxon>Actinomycetes</taxon>
        <taxon>Propionibacteriales</taxon>
        <taxon>Nocardioidaceae</taxon>
        <taxon>Nocardioides</taxon>
    </lineage>
</organism>
<name>A0ABN1TUA1_9ACTN</name>
<feature type="transmembrane region" description="Helical" evidence="1">
    <location>
        <begin position="41"/>
        <end position="65"/>
    </location>
</feature>
<evidence type="ECO:0008006" key="4">
    <source>
        <dbReference type="Google" id="ProtNLM"/>
    </source>
</evidence>
<comment type="caution">
    <text evidence="2">The sequence shown here is derived from an EMBL/GenBank/DDBJ whole genome shotgun (WGS) entry which is preliminary data.</text>
</comment>